<dbReference type="OrthoDB" id="10252009at2759"/>
<evidence type="ECO:0000313" key="2">
    <source>
        <dbReference type="EMBL" id="KAF9698737.1"/>
    </source>
</evidence>
<reference evidence="2" key="2">
    <citation type="submission" date="2020-09" db="EMBL/GenBank/DDBJ databases">
        <title>Reference genome assembly for Australian Ascochyta lentis isolate Al4.</title>
        <authorList>
            <person name="Lee R.C."/>
            <person name="Farfan-Caceres L.M."/>
            <person name="Debler J.W."/>
            <person name="Williams A.H."/>
            <person name="Henares B.M."/>
        </authorList>
    </citation>
    <scope>NUCLEOTIDE SEQUENCE</scope>
    <source>
        <strain evidence="2">Al4</strain>
    </source>
</reference>
<dbReference type="GO" id="GO:0005794">
    <property type="term" value="C:Golgi apparatus"/>
    <property type="evidence" value="ECO:0007669"/>
    <property type="project" value="TreeGrafter"/>
</dbReference>
<gene>
    <name evidence="2" type="ORF">EKO04_003296</name>
</gene>
<sequence>MYRPRSGFEWAFLGFTAAQAIGTTTLDLVVLLRYFSWINPVAYQVPSSYVVPVNFGLFVLGNVYLAGLAFDALRARNNLQLFGICIFNVGVFVFSVMRYGQTSENADRLRTGYALGDRPFVDANLPFWSKIQAALIVSAIIVGVCMLSSWLLTFRLNREFAWAIYRHISGSLSVRRKYLTYQVLLVVIKLEVYFLIAFVVVYGLVDVHFEIPEFPLTIAIIPLLWIQVAMTIYFTKREHNLGAIAAIVLRIGEIAYLISRILVLNDIPHSPRSSTLLKNEMLLFAGCSLTLATIACVNATLCLFNFNRGLKPLLLDSGWKQGRYEFEPIHAQGRLSARLELD</sequence>
<reference evidence="2" key="1">
    <citation type="submission" date="2018-12" db="EMBL/GenBank/DDBJ databases">
        <authorList>
            <person name="Syme R.A."/>
            <person name="Farfan-Caceres L."/>
            <person name="Lichtenzveig J."/>
        </authorList>
    </citation>
    <scope>NUCLEOTIDE SEQUENCE</scope>
    <source>
        <strain evidence="2">Al4</strain>
    </source>
</reference>
<protein>
    <submittedName>
        <fullName evidence="2">Uncharacterized protein</fullName>
    </submittedName>
</protein>
<feature type="transmembrane region" description="Helical" evidence="1">
    <location>
        <begin position="241"/>
        <end position="262"/>
    </location>
</feature>
<evidence type="ECO:0000313" key="3">
    <source>
        <dbReference type="Proteomes" id="UP000651452"/>
    </source>
</evidence>
<feature type="transmembrane region" description="Helical" evidence="1">
    <location>
        <begin position="282"/>
        <end position="304"/>
    </location>
</feature>
<feature type="transmembrane region" description="Helical" evidence="1">
    <location>
        <begin position="12"/>
        <end position="37"/>
    </location>
</feature>
<accession>A0A8H7MLN9</accession>
<evidence type="ECO:0000256" key="1">
    <source>
        <dbReference type="SAM" id="Phobius"/>
    </source>
</evidence>
<dbReference type="InterPro" id="IPR040410">
    <property type="entry name" value="UPF0658_Golgi"/>
</dbReference>
<dbReference type="PANTHER" id="PTHR34391:SF1">
    <property type="entry name" value="UPF0658 GOLGI APPARATUS MEMBRANE PROTEIN C1952.10C-RELATED"/>
    <property type="match status" value="1"/>
</dbReference>
<feature type="transmembrane region" description="Helical" evidence="1">
    <location>
        <begin position="81"/>
        <end position="100"/>
    </location>
</feature>
<dbReference type="Proteomes" id="UP000651452">
    <property type="component" value="Unassembled WGS sequence"/>
</dbReference>
<dbReference type="EMBL" id="RZGK01000005">
    <property type="protein sequence ID" value="KAF9698737.1"/>
    <property type="molecule type" value="Genomic_DNA"/>
</dbReference>
<name>A0A8H7MLN9_9PLEO</name>
<keyword evidence="1" id="KW-0472">Membrane</keyword>
<keyword evidence="1" id="KW-1133">Transmembrane helix</keyword>
<feature type="transmembrane region" description="Helical" evidence="1">
    <location>
        <begin position="214"/>
        <end position="234"/>
    </location>
</feature>
<dbReference type="PANTHER" id="PTHR34391">
    <property type="entry name" value="UPF0658 GOLGI APPARATUS MEMBRANE PROTEIN C1952.10C-RELATED"/>
    <property type="match status" value="1"/>
</dbReference>
<feature type="transmembrane region" description="Helical" evidence="1">
    <location>
        <begin position="178"/>
        <end position="202"/>
    </location>
</feature>
<keyword evidence="3" id="KW-1185">Reference proteome</keyword>
<keyword evidence="1" id="KW-0812">Transmembrane</keyword>
<feature type="transmembrane region" description="Helical" evidence="1">
    <location>
        <begin position="131"/>
        <end position="157"/>
    </location>
</feature>
<comment type="caution">
    <text evidence="2">The sequence shown here is derived from an EMBL/GenBank/DDBJ whole genome shotgun (WGS) entry which is preliminary data.</text>
</comment>
<proteinExistence type="predicted"/>
<feature type="transmembrane region" description="Helical" evidence="1">
    <location>
        <begin position="49"/>
        <end position="69"/>
    </location>
</feature>
<organism evidence="2 3">
    <name type="scientific">Ascochyta lentis</name>
    <dbReference type="NCBI Taxonomy" id="205686"/>
    <lineage>
        <taxon>Eukaryota</taxon>
        <taxon>Fungi</taxon>
        <taxon>Dikarya</taxon>
        <taxon>Ascomycota</taxon>
        <taxon>Pezizomycotina</taxon>
        <taxon>Dothideomycetes</taxon>
        <taxon>Pleosporomycetidae</taxon>
        <taxon>Pleosporales</taxon>
        <taxon>Pleosporineae</taxon>
        <taxon>Didymellaceae</taxon>
        <taxon>Ascochyta</taxon>
    </lineage>
</organism>
<dbReference type="AlphaFoldDB" id="A0A8H7MLN9"/>